<reference evidence="1" key="1">
    <citation type="journal article" date="2014" name="Int. J. Syst. Evol. Microbiol.">
        <title>Complete genome sequence of Corynebacterium casei LMG S-19264T (=DSM 44701T), isolated from a smear-ripened cheese.</title>
        <authorList>
            <consortium name="US DOE Joint Genome Institute (JGI-PGF)"/>
            <person name="Walter F."/>
            <person name="Albersmeier A."/>
            <person name="Kalinowski J."/>
            <person name="Ruckert C."/>
        </authorList>
    </citation>
    <scope>NUCLEOTIDE SEQUENCE</scope>
    <source>
        <strain evidence="1">CGMCC 4.7138</strain>
    </source>
</reference>
<dbReference type="Proteomes" id="UP000653480">
    <property type="component" value="Unassembled WGS sequence"/>
</dbReference>
<protein>
    <submittedName>
        <fullName evidence="1">Uncharacterized protein</fullName>
    </submittedName>
</protein>
<name>A0A8H9LI60_9ACTN</name>
<gene>
    <name evidence="1" type="ORF">GCM10011574_47240</name>
</gene>
<dbReference type="EMBL" id="BMMN01000009">
    <property type="protein sequence ID" value="GGO20639.1"/>
    <property type="molecule type" value="Genomic_DNA"/>
</dbReference>
<comment type="caution">
    <text evidence="1">The sequence shown here is derived from an EMBL/GenBank/DDBJ whole genome shotgun (WGS) entry which is preliminary data.</text>
</comment>
<organism evidence="1 2">
    <name type="scientific">Microbispora bryophytorum</name>
    <dbReference type="NCBI Taxonomy" id="1460882"/>
    <lineage>
        <taxon>Bacteria</taxon>
        <taxon>Bacillati</taxon>
        <taxon>Actinomycetota</taxon>
        <taxon>Actinomycetes</taxon>
        <taxon>Streptosporangiales</taxon>
        <taxon>Streptosporangiaceae</taxon>
        <taxon>Microbispora</taxon>
    </lineage>
</organism>
<evidence type="ECO:0000313" key="1">
    <source>
        <dbReference type="EMBL" id="GGO20639.1"/>
    </source>
</evidence>
<dbReference type="AlphaFoldDB" id="A0A8H9LI60"/>
<reference evidence="1" key="2">
    <citation type="submission" date="2020-09" db="EMBL/GenBank/DDBJ databases">
        <authorList>
            <person name="Sun Q."/>
            <person name="Zhou Y."/>
        </authorList>
    </citation>
    <scope>NUCLEOTIDE SEQUENCE</scope>
    <source>
        <strain evidence="1">CGMCC 4.7138</strain>
    </source>
</reference>
<proteinExistence type="predicted"/>
<keyword evidence="2" id="KW-1185">Reference proteome</keyword>
<accession>A0A8H9LI60</accession>
<evidence type="ECO:0000313" key="2">
    <source>
        <dbReference type="Proteomes" id="UP000653480"/>
    </source>
</evidence>
<sequence length="69" mass="7719">MRWCQRGRSSAGDGCAVNIAQYVSGRDRIHGRTRRLPKTVARRQTLRDARRREAALAAREPDAIFAAAP</sequence>